<dbReference type="PANTHER" id="PTHR23176:SF136">
    <property type="entry name" value="RHO GTPASE ACTIVATOR (RGD1)"/>
    <property type="match status" value="1"/>
</dbReference>
<dbReference type="Gene3D" id="1.20.1270.60">
    <property type="entry name" value="Arfaptin homology (AH) domain/BAR domain"/>
    <property type="match status" value="1"/>
</dbReference>
<evidence type="ECO:0000256" key="1">
    <source>
        <dbReference type="ARBA" id="ARBA00022468"/>
    </source>
</evidence>
<evidence type="ECO:0008006" key="8">
    <source>
        <dbReference type="Google" id="ProtNLM"/>
    </source>
</evidence>
<feature type="compositionally biased region" description="Low complexity" evidence="3">
    <location>
        <begin position="470"/>
        <end position="492"/>
    </location>
</feature>
<keyword evidence="2" id="KW-0175">Coiled coil</keyword>
<dbReference type="FunFam" id="1.20.1270.60:FF:000063">
    <property type="entry name" value="Rho GTPase activator"/>
    <property type="match status" value="1"/>
</dbReference>
<dbReference type="SMART" id="SM00055">
    <property type="entry name" value="FCH"/>
    <property type="match status" value="1"/>
</dbReference>
<protein>
    <recommendedName>
        <fullName evidence="8">Rho-GAP domain-containing protein</fullName>
    </recommendedName>
</protein>
<evidence type="ECO:0000313" key="7">
    <source>
        <dbReference type="Proteomes" id="UP000275385"/>
    </source>
</evidence>
<feature type="compositionally biased region" description="Polar residues" evidence="3">
    <location>
        <begin position="1"/>
        <end position="10"/>
    </location>
</feature>
<sequence>MSLADTQSDNGAPPPVPISIDIETGDNNAGLPSSKSVDDDPQVREVLASEMGIATMLGRLKQSIASAKDFALFLKRRAALEEEHAQGIKKMCRHSQESVQKGEHRGGSFAKAYDDMMIIHERMSENGVQFASSLMQMNEDLLELAAMSEKSRKGWKQSGLAAEQRVLDLEMAMRKSKHKYDSLAEEYERVRTGDTGGGKSGKVFGIRGPKSAEQHEQDLLRKVQTADQDYHARVQTYQAERSELLNKTRPETVKALVDIVRECDSAVVLQMQKFATFNEKLLLSNGLCVSPLKGQEGDSRSFRDCIAAIDNDRDLKEYVSNYHKNLPPKTAEPKYERNPVLDGQPRGPLSPTGPPGQSTFQSKAGSMSQPASVNNRASVSGFADSPMSPPGQGPMGHGYQSSTNSVSMGPSSQRSGSQPFQPDHGRTFSISSLTSRGLSGFGRTDHPSPQQQQQFVHRGQGPQQPPPNQNPRFNGPPSGPPNSFGLSGPQSAGAGGPPQLGALPFQPSSQPTPPQHQLASPLPPPQTRQQQPQQPYSQSYGPPGQPDYSSPPGTGYQQANMGQHIGRDANQTARHGQQQMQAPQQSSPVELEPLRQPVFGVTLQELYDRDQLPVPMVVVQCIQAVDLYGLEVEGIYRLSGSLPSINKLKAMFNHDSKSPDLDFRNPENFMQDVNSVAGLLKQFFRDLPDPLLTRQYYQDFIDAAKTIPDDVKRRDALHAIINNLPDPNYATLRSLTLHLHRVMEKSAINRMTPQNLAIVFGPTLMGTDSNLADSGFQSKVVETILLNTYQIFDDD</sequence>
<feature type="domain" description="Rho-GAP" evidence="4">
    <location>
        <begin position="601"/>
        <end position="792"/>
    </location>
</feature>
<organism evidence="6 7">
    <name type="scientific">Coniochaeta pulveracea</name>
    <dbReference type="NCBI Taxonomy" id="177199"/>
    <lineage>
        <taxon>Eukaryota</taxon>
        <taxon>Fungi</taxon>
        <taxon>Dikarya</taxon>
        <taxon>Ascomycota</taxon>
        <taxon>Pezizomycotina</taxon>
        <taxon>Sordariomycetes</taxon>
        <taxon>Sordariomycetidae</taxon>
        <taxon>Coniochaetales</taxon>
        <taxon>Coniochaetaceae</taxon>
        <taxon>Coniochaeta</taxon>
    </lineage>
</organism>
<dbReference type="SMART" id="SM00324">
    <property type="entry name" value="RhoGAP"/>
    <property type="match status" value="1"/>
</dbReference>
<gene>
    <name evidence="6" type="ORF">DL546_003620</name>
</gene>
<dbReference type="PANTHER" id="PTHR23176">
    <property type="entry name" value="RHO/RAC/CDC GTPASE-ACTIVATING PROTEIN"/>
    <property type="match status" value="1"/>
</dbReference>
<dbReference type="GO" id="GO:0005938">
    <property type="term" value="C:cell cortex"/>
    <property type="evidence" value="ECO:0007669"/>
    <property type="project" value="UniProtKB-ARBA"/>
</dbReference>
<evidence type="ECO:0000256" key="3">
    <source>
        <dbReference type="SAM" id="MobiDB-lite"/>
    </source>
</evidence>
<name>A0A420YC99_9PEZI</name>
<feature type="compositionally biased region" description="Polar residues" evidence="3">
    <location>
        <begin position="547"/>
        <end position="561"/>
    </location>
</feature>
<feature type="domain" description="F-BAR" evidence="5">
    <location>
        <begin position="41"/>
        <end position="310"/>
    </location>
</feature>
<comment type="caution">
    <text evidence="6">The sequence shown here is derived from an EMBL/GenBank/DDBJ whole genome shotgun (WGS) entry which is preliminary data.</text>
</comment>
<feature type="region of interest" description="Disordered" evidence="3">
    <location>
        <begin position="1"/>
        <end position="41"/>
    </location>
</feature>
<dbReference type="AlphaFoldDB" id="A0A420YC99"/>
<dbReference type="InterPro" id="IPR000198">
    <property type="entry name" value="RhoGAP_dom"/>
</dbReference>
<keyword evidence="1" id="KW-0343">GTPase activation</keyword>
<proteinExistence type="predicted"/>
<dbReference type="GO" id="GO:0007165">
    <property type="term" value="P:signal transduction"/>
    <property type="evidence" value="ECO:0007669"/>
    <property type="project" value="InterPro"/>
</dbReference>
<dbReference type="PROSITE" id="PS51741">
    <property type="entry name" value="F_BAR"/>
    <property type="match status" value="1"/>
</dbReference>
<dbReference type="InterPro" id="IPR050729">
    <property type="entry name" value="Rho-GAP"/>
</dbReference>
<dbReference type="STRING" id="177199.A0A420YC99"/>
<feature type="compositionally biased region" description="Low complexity" evidence="3">
    <location>
        <begin position="450"/>
        <end position="462"/>
    </location>
</feature>
<dbReference type="EMBL" id="QVQW01000020">
    <property type="protein sequence ID" value="RKU45525.1"/>
    <property type="molecule type" value="Genomic_DNA"/>
</dbReference>
<reference evidence="6 7" key="1">
    <citation type="submission" date="2018-08" db="EMBL/GenBank/DDBJ databases">
        <title>Draft genome of the lignicolous fungus Coniochaeta pulveracea.</title>
        <authorList>
            <person name="Borstlap C.J."/>
            <person name="De Witt R.N."/>
            <person name="Botha A."/>
            <person name="Volschenk H."/>
        </authorList>
    </citation>
    <scope>NUCLEOTIDE SEQUENCE [LARGE SCALE GENOMIC DNA]</scope>
    <source>
        <strain evidence="6 7">CAB683</strain>
    </source>
</reference>
<dbReference type="OrthoDB" id="437889at2759"/>
<feature type="compositionally biased region" description="Low complexity" evidence="3">
    <location>
        <begin position="499"/>
        <end position="509"/>
    </location>
</feature>
<dbReference type="SUPFAM" id="SSF103657">
    <property type="entry name" value="BAR/IMD domain-like"/>
    <property type="match status" value="1"/>
</dbReference>
<keyword evidence="7" id="KW-1185">Reference proteome</keyword>
<feature type="compositionally biased region" description="Low complexity" evidence="3">
    <location>
        <begin position="527"/>
        <end position="542"/>
    </location>
</feature>
<evidence type="ECO:0000259" key="4">
    <source>
        <dbReference type="PROSITE" id="PS50238"/>
    </source>
</evidence>
<feature type="compositionally biased region" description="Low complexity" evidence="3">
    <location>
        <begin position="577"/>
        <end position="588"/>
    </location>
</feature>
<dbReference type="Gene3D" id="1.10.555.10">
    <property type="entry name" value="Rho GTPase activation protein"/>
    <property type="match status" value="1"/>
</dbReference>
<feature type="compositionally biased region" description="Polar residues" evidence="3">
    <location>
        <begin position="399"/>
        <end position="420"/>
    </location>
</feature>
<dbReference type="InterPro" id="IPR027267">
    <property type="entry name" value="AH/BAR_dom_sf"/>
</dbReference>
<dbReference type="InterPro" id="IPR001060">
    <property type="entry name" value="FCH_dom"/>
</dbReference>
<feature type="compositionally biased region" description="Polar residues" evidence="3">
    <location>
        <begin position="355"/>
        <end position="378"/>
    </location>
</feature>
<dbReference type="Pfam" id="PF00620">
    <property type="entry name" value="RhoGAP"/>
    <property type="match status" value="1"/>
</dbReference>
<feature type="region of interest" description="Disordered" evidence="3">
    <location>
        <begin position="323"/>
        <end position="591"/>
    </location>
</feature>
<feature type="compositionally biased region" description="Polar residues" evidence="3">
    <location>
        <begin position="428"/>
        <end position="437"/>
    </location>
</feature>
<dbReference type="GO" id="GO:0005096">
    <property type="term" value="F:GTPase activator activity"/>
    <property type="evidence" value="ECO:0007669"/>
    <property type="project" value="UniProtKB-KW"/>
</dbReference>
<dbReference type="SUPFAM" id="SSF48350">
    <property type="entry name" value="GTPase activation domain, GAP"/>
    <property type="match status" value="1"/>
</dbReference>
<dbReference type="Pfam" id="PF00611">
    <property type="entry name" value="FCH"/>
    <property type="match status" value="1"/>
</dbReference>
<dbReference type="CDD" id="cd07652">
    <property type="entry name" value="F-BAR_Rgd1"/>
    <property type="match status" value="1"/>
</dbReference>
<dbReference type="InterPro" id="IPR031160">
    <property type="entry name" value="F_BAR_dom"/>
</dbReference>
<dbReference type="PROSITE" id="PS50238">
    <property type="entry name" value="RHOGAP"/>
    <property type="match status" value="1"/>
</dbReference>
<evidence type="ECO:0000313" key="6">
    <source>
        <dbReference type="EMBL" id="RKU45525.1"/>
    </source>
</evidence>
<dbReference type="InterPro" id="IPR008936">
    <property type="entry name" value="Rho_GTPase_activation_prot"/>
</dbReference>
<accession>A0A420YC99</accession>
<feature type="compositionally biased region" description="Polar residues" evidence="3">
    <location>
        <begin position="25"/>
        <end position="35"/>
    </location>
</feature>
<evidence type="ECO:0000259" key="5">
    <source>
        <dbReference type="PROSITE" id="PS51741"/>
    </source>
</evidence>
<dbReference type="Proteomes" id="UP000275385">
    <property type="component" value="Unassembled WGS sequence"/>
</dbReference>
<evidence type="ECO:0000256" key="2">
    <source>
        <dbReference type="PROSITE-ProRule" id="PRU01077"/>
    </source>
</evidence>